<dbReference type="RefSeq" id="XP_003854313.1">
    <property type="nucleotide sequence ID" value="XM_003854265.1"/>
</dbReference>
<organism evidence="2 3">
    <name type="scientific">Zymoseptoria tritici (strain CBS 115943 / IPO323)</name>
    <name type="common">Speckled leaf blotch fungus</name>
    <name type="synonym">Septoria tritici</name>
    <dbReference type="NCBI Taxonomy" id="336722"/>
    <lineage>
        <taxon>Eukaryota</taxon>
        <taxon>Fungi</taxon>
        <taxon>Dikarya</taxon>
        <taxon>Ascomycota</taxon>
        <taxon>Pezizomycotina</taxon>
        <taxon>Dothideomycetes</taxon>
        <taxon>Dothideomycetidae</taxon>
        <taxon>Mycosphaerellales</taxon>
        <taxon>Mycosphaerellaceae</taxon>
        <taxon>Zymoseptoria</taxon>
    </lineage>
</organism>
<dbReference type="KEGG" id="ztr:MYCGRDRAFT_108734"/>
<gene>
    <name evidence="2" type="ORF">MYCGRDRAFT_108734</name>
</gene>
<keyword evidence="3" id="KW-1185">Reference proteome</keyword>
<reference evidence="2 3" key="1">
    <citation type="journal article" date="2011" name="PLoS Genet.">
        <title>Finished genome of the fungal wheat pathogen Mycosphaerella graminicola reveals dispensome structure, chromosome plasticity, and stealth pathogenesis.</title>
        <authorList>
            <person name="Goodwin S.B."/>
            <person name="Ben M'barek S."/>
            <person name="Dhillon B."/>
            <person name="Wittenberg A.H.J."/>
            <person name="Crane C.F."/>
            <person name="Hane J.K."/>
            <person name="Foster A.J."/>
            <person name="Van der Lee T.A.J."/>
            <person name="Grimwood J."/>
            <person name="Aerts A."/>
            <person name="Antoniw J."/>
            <person name="Bailey A."/>
            <person name="Bluhm B."/>
            <person name="Bowler J."/>
            <person name="Bristow J."/>
            <person name="van der Burgt A."/>
            <person name="Canto-Canche B."/>
            <person name="Churchill A.C.L."/>
            <person name="Conde-Ferraez L."/>
            <person name="Cools H.J."/>
            <person name="Coutinho P.M."/>
            <person name="Csukai M."/>
            <person name="Dehal P."/>
            <person name="De Wit P."/>
            <person name="Donzelli B."/>
            <person name="van de Geest H.C."/>
            <person name="van Ham R.C.H.J."/>
            <person name="Hammond-Kosack K.E."/>
            <person name="Henrissat B."/>
            <person name="Kilian A."/>
            <person name="Kobayashi A.K."/>
            <person name="Koopmann E."/>
            <person name="Kourmpetis Y."/>
            <person name="Kuzniar A."/>
            <person name="Lindquist E."/>
            <person name="Lombard V."/>
            <person name="Maliepaard C."/>
            <person name="Martins N."/>
            <person name="Mehrabi R."/>
            <person name="Nap J.P.H."/>
            <person name="Ponomarenko A."/>
            <person name="Rudd J.J."/>
            <person name="Salamov A."/>
            <person name="Schmutz J."/>
            <person name="Schouten H.J."/>
            <person name="Shapiro H."/>
            <person name="Stergiopoulos I."/>
            <person name="Torriani S.F.F."/>
            <person name="Tu H."/>
            <person name="de Vries R.P."/>
            <person name="Waalwijk C."/>
            <person name="Ware S.B."/>
            <person name="Wiebenga A."/>
            <person name="Zwiers L.-H."/>
            <person name="Oliver R.P."/>
            <person name="Grigoriev I.V."/>
            <person name="Kema G.H.J."/>
        </authorList>
    </citation>
    <scope>NUCLEOTIDE SEQUENCE [LARGE SCALE GENOMIC DNA]</scope>
    <source>
        <strain evidence="3">CBS 115943 / IPO323</strain>
    </source>
</reference>
<dbReference type="AlphaFoldDB" id="F9X7E2"/>
<evidence type="ECO:0000256" key="1">
    <source>
        <dbReference type="SAM" id="MobiDB-lite"/>
    </source>
</evidence>
<dbReference type="EMBL" id="CM001198">
    <property type="protein sequence ID" value="EGP89289.1"/>
    <property type="molecule type" value="Genomic_DNA"/>
</dbReference>
<name>F9X7E2_ZYMTI</name>
<dbReference type="SUPFAM" id="SSF81296">
    <property type="entry name" value="E set domains"/>
    <property type="match status" value="1"/>
</dbReference>
<dbReference type="OrthoDB" id="5350410at2759"/>
<dbReference type="CDD" id="cd02859">
    <property type="entry name" value="E_set_AMPKbeta_like_N"/>
    <property type="match status" value="1"/>
</dbReference>
<dbReference type="OMA" id="PTEMECT"/>
<feature type="compositionally biased region" description="Basic and acidic residues" evidence="1">
    <location>
        <begin position="398"/>
        <end position="419"/>
    </location>
</feature>
<dbReference type="Proteomes" id="UP000008062">
    <property type="component" value="Chromosome 3"/>
</dbReference>
<sequence>MLRPRSTVADIKATFEARSRQILAEQQQLQAHSHRAGDLANMPPVKPSTLLQKLTPPSIDAILDTVPARLRPHWIGPKRVDRPVTPGIEAMKRTVTIDFSSPGLQPPVFIGTSLSDPQWEAIEMDHTKDEKGEHHFSKTFAAEEGEYQYKLRLGPGDWWICDDSKPKVDDGAGNQNNLVVVKAEAQPAPTQPAASPVAAASVSTPQEPAHDRPAEKSEAAPTMPDPHGSEKKEDPHTTEPAHHEDPPLLPHESASLDTHEQTHAPLFRHESMAIDDKKHGDDAHPTASPTGRMTPQAPASPIPEEADPNDPTLVKFPTDHKGIMEHLDRTKQNLPSDQSTPGQKPPAPHSAAASAPQSLSSVQEDEEESGLAELIVPVVMVVDADRIDGPMTPPMTPKDLDERSLAEDASKEKVERESADGGATATDDSSFSVLLRSFAGLGFAAAMAVTTLVIRYFAPSSSIDSMLDS</sequence>
<evidence type="ECO:0000313" key="3">
    <source>
        <dbReference type="Proteomes" id="UP000008062"/>
    </source>
</evidence>
<feature type="region of interest" description="Disordered" evidence="1">
    <location>
        <begin position="186"/>
        <end position="260"/>
    </location>
</feature>
<dbReference type="InParanoid" id="F9X7E2"/>
<dbReference type="Gene3D" id="2.60.40.10">
    <property type="entry name" value="Immunoglobulins"/>
    <property type="match status" value="1"/>
</dbReference>
<evidence type="ECO:0000313" key="2">
    <source>
        <dbReference type="EMBL" id="EGP89289.1"/>
    </source>
</evidence>
<feature type="compositionally biased region" description="Polar residues" evidence="1">
    <location>
        <begin position="332"/>
        <end position="342"/>
    </location>
</feature>
<feature type="compositionally biased region" description="Basic and acidic residues" evidence="1">
    <location>
        <begin position="227"/>
        <end position="246"/>
    </location>
</feature>
<dbReference type="InterPro" id="IPR013783">
    <property type="entry name" value="Ig-like_fold"/>
</dbReference>
<evidence type="ECO:0008006" key="4">
    <source>
        <dbReference type="Google" id="ProtNLM"/>
    </source>
</evidence>
<accession>F9X7E2</accession>
<proteinExistence type="predicted"/>
<feature type="compositionally biased region" description="Low complexity" evidence="1">
    <location>
        <begin position="186"/>
        <end position="206"/>
    </location>
</feature>
<dbReference type="eggNOG" id="ENOG502STER">
    <property type="taxonomic scope" value="Eukaryota"/>
</dbReference>
<dbReference type="HOGENOM" id="CLU_687297_0_0_1"/>
<feature type="region of interest" description="Disordered" evidence="1">
    <location>
        <begin position="387"/>
        <end position="427"/>
    </location>
</feature>
<feature type="compositionally biased region" description="Basic and acidic residues" evidence="1">
    <location>
        <begin position="208"/>
        <end position="218"/>
    </location>
</feature>
<feature type="compositionally biased region" description="Basic and acidic residues" evidence="1">
    <location>
        <begin position="275"/>
        <end position="284"/>
    </location>
</feature>
<dbReference type="InterPro" id="IPR014756">
    <property type="entry name" value="Ig_E-set"/>
</dbReference>
<feature type="compositionally biased region" description="Low complexity" evidence="1">
    <location>
        <begin position="349"/>
        <end position="361"/>
    </location>
</feature>
<dbReference type="GeneID" id="13395500"/>
<feature type="region of interest" description="Disordered" evidence="1">
    <location>
        <begin position="275"/>
        <end position="317"/>
    </location>
</feature>
<feature type="region of interest" description="Disordered" evidence="1">
    <location>
        <begin position="332"/>
        <end position="371"/>
    </location>
</feature>
<protein>
    <recommendedName>
        <fullName evidence="4">AMP-activated protein kinase glycogen-binding domain-containing protein</fullName>
    </recommendedName>
</protein>